<accession>A0A2G8R6L2</accession>
<feature type="region of interest" description="Disordered" evidence="1">
    <location>
        <begin position="1"/>
        <end position="21"/>
    </location>
</feature>
<evidence type="ECO:0000256" key="1">
    <source>
        <dbReference type="SAM" id="MobiDB-lite"/>
    </source>
</evidence>
<name>A0A2G8R6L2_9RHOB</name>
<reference evidence="2 3" key="1">
    <citation type="submission" date="2013-09" db="EMBL/GenBank/DDBJ databases">
        <title>Genome sequencing of Phaeobacter antarcticus sp. nov. SM1211.</title>
        <authorList>
            <person name="Zhang X.-Y."/>
            <person name="Liu C."/>
            <person name="Chen X.-L."/>
            <person name="Xie B.-B."/>
            <person name="Qin Q.-L."/>
            <person name="Rong J.-C."/>
            <person name="Zhang Y.-Z."/>
        </authorList>
    </citation>
    <scope>NUCLEOTIDE SEQUENCE [LARGE SCALE GENOMIC DNA]</scope>
    <source>
        <strain evidence="2 3">SM1211</strain>
    </source>
</reference>
<gene>
    <name evidence="2" type="ORF">P775_24950</name>
</gene>
<evidence type="ECO:0000313" key="3">
    <source>
        <dbReference type="Proteomes" id="UP000231259"/>
    </source>
</evidence>
<organism evidence="2 3">
    <name type="scientific">Puniceibacterium antarcticum</name>
    <dbReference type="NCBI Taxonomy" id="1206336"/>
    <lineage>
        <taxon>Bacteria</taxon>
        <taxon>Pseudomonadati</taxon>
        <taxon>Pseudomonadota</taxon>
        <taxon>Alphaproteobacteria</taxon>
        <taxon>Rhodobacterales</taxon>
        <taxon>Paracoccaceae</taxon>
        <taxon>Puniceibacterium</taxon>
    </lineage>
</organism>
<evidence type="ECO:0000313" key="2">
    <source>
        <dbReference type="EMBL" id="PIL17177.1"/>
    </source>
</evidence>
<dbReference type="Proteomes" id="UP000231259">
    <property type="component" value="Unassembled WGS sequence"/>
</dbReference>
<comment type="caution">
    <text evidence="2">The sequence shown here is derived from an EMBL/GenBank/DDBJ whole genome shotgun (WGS) entry which is preliminary data.</text>
</comment>
<keyword evidence="3" id="KW-1185">Reference proteome</keyword>
<protein>
    <submittedName>
        <fullName evidence="2">Uncharacterized protein</fullName>
    </submittedName>
</protein>
<dbReference type="AlphaFoldDB" id="A0A2G8R6L2"/>
<proteinExistence type="predicted"/>
<dbReference type="EMBL" id="AWWI01000170">
    <property type="protein sequence ID" value="PIL17177.1"/>
    <property type="molecule type" value="Genomic_DNA"/>
</dbReference>
<sequence>MDWRTGDMMQGEGRPGIVPVDQFSPERSELRLDRDFGKGRRDGVREAFEPINDGDQDVLHAPALEFVHHRRSEFGAFVVGNPEAENLADALPADAEGQVDGLIIDHEAVRCPAVHV</sequence>